<dbReference type="Gene3D" id="2.30.120.10">
    <property type="match status" value="1"/>
</dbReference>
<dbReference type="Pfam" id="PF01804">
    <property type="entry name" value="Penicil_amidase"/>
    <property type="match status" value="1"/>
</dbReference>
<comment type="caution">
    <text evidence="5">The sequence shown here is derived from an EMBL/GenBank/DDBJ whole genome shotgun (WGS) entry which is preliminary data.</text>
</comment>
<dbReference type="InterPro" id="IPR002692">
    <property type="entry name" value="S45"/>
</dbReference>
<dbReference type="Proteomes" id="UP000790580">
    <property type="component" value="Unassembled WGS sequence"/>
</dbReference>
<accession>A0ABS6JN43</accession>
<feature type="transmembrane region" description="Helical" evidence="4">
    <location>
        <begin position="21"/>
        <end position="47"/>
    </location>
</feature>
<dbReference type="PANTHER" id="PTHR34218:SF4">
    <property type="entry name" value="ACYL-HOMOSERINE LACTONE ACYLASE QUIP"/>
    <property type="match status" value="1"/>
</dbReference>
<evidence type="ECO:0000313" key="5">
    <source>
        <dbReference type="EMBL" id="MBU9719983.1"/>
    </source>
</evidence>
<dbReference type="InterPro" id="IPR023343">
    <property type="entry name" value="Penicillin_amidase_dom1"/>
</dbReference>
<keyword evidence="4" id="KW-1133">Transmembrane helix</keyword>
<dbReference type="EMBL" id="JAHQCR010000009">
    <property type="protein sequence ID" value="MBU9719983.1"/>
    <property type="molecule type" value="Genomic_DNA"/>
</dbReference>
<name>A0ABS6JN43_9BACI</name>
<keyword evidence="3" id="KW-0865">Zymogen</keyword>
<evidence type="ECO:0000256" key="1">
    <source>
        <dbReference type="ARBA" id="ARBA00006586"/>
    </source>
</evidence>
<evidence type="ECO:0000256" key="4">
    <source>
        <dbReference type="SAM" id="Phobius"/>
    </source>
</evidence>
<keyword evidence="2" id="KW-0378">Hydrolase</keyword>
<keyword evidence="6" id="KW-1185">Reference proteome</keyword>
<gene>
    <name evidence="5" type="ORF">KS407_00835</name>
</gene>
<dbReference type="CDD" id="cd03747">
    <property type="entry name" value="Ntn_PGA_like"/>
    <property type="match status" value="1"/>
</dbReference>
<dbReference type="InterPro" id="IPR043147">
    <property type="entry name" value="Penicillin_amidase_A-knob"/>
</dbReference>
<comment type="similarity">
    <text evidence="1">Belongs to the peptidase S45 family.</text>
</comment>
<dbReference type="InterPro" id="IPR029055">
    <property type="entry name" value="Ntn_hydrolases_N"/>
</dbReference>
<keyword evidence="4" id="KW-0472">Membrane</keyword>
<dbReference type="Gene3D" id="1.10.1400.10">
    <property type="match status" value="1"/>
</dbReference>
<keyword evidence="4" id="KW-0812">Transmembrane</keyword>
<dbReference type="RefSeq" id="WP_088073571.1">
    <property type="nucleotide sequence ID" value="NZ_JAHQCR010000009.1"/>
</dbReference>
<evidence type="ECO:0000313" key="6">
    <source>
        <dbReference type="Proteomes" id="UP000790580"/>
    </source>
</evidence>
<dbReference type="InterPro" id="IPR014395">
    <property type="entry name" value="Pen/GL7ACA/AHL_acylase"/>
</dbReference>
<evidence type="ECO:0000256" key="2">
    <source>
        <dbReference type="ARBA" id="ARBA00022801"/>
    </source>
</evidence>
<reference evidence="5 6" key="1">
    <citation type="submission" date="2021-06" db="EMBL/GenBank/DDBJ databases">
        <title>Bacillus sp. RD4P76, an endophyte from a halophyte.</title>
        <authorList>
            <person name="Sun J.-Q."/>
        </authorList>
    </citation>
    <scope>NUCLEOTIDE SEQUENCE [LARGE SCALE GENOMIC DNA]</scope>
    <source>
        <strain evidence="5 6">JCM 17098</strain>
    </source>
</reference>
<dbReference type="SUPFAM" id="SSF56235">
    <property type="entry name" value="N-terminal nucleophile aminohydrolases (Ntn hydrolases)"/>
    <property type="match status" value="1"/>
</dbReference>
<organism evidence="5 6">
    <name type="scientific">Evansella alkalicola</name>
    <dbReference type="NCBI Taxonomy" id="745819"/>
    <lineage>
        <taxon>Bacteria</taxon>
        <taxon>Bacillati</taxon>
        <taxon>Bacillota</taxon>
        <taxon>Bacilli</taxon>
        <taxon>Bacillales</taxon>
        <taxon>Bacillaceae</taxon>
        <taxon>Evansella</taxon>
    </lineage>
</organism>
<sequence length="811" mass="91726">MQTVPSSPISFNKQSFFRRKWVKVTVWIVGIILFLLLSAALVGYWFVSKSHPNLEGVTQISQLEGEVTVHRDERGVAQIHATNLEDLFFIQGYVTAQDRLFQMDMTRRLAGGRLSEVVGGQALDNDRFFRTYGMHRETEALVEKFSPETSSMVDAYVAGVNAYMEEAFAEGEQPLEFRLMGYEPEPWTSEDTALVVKYMGYTLSGNFRSELDNYRIAKTLGEDAHHFFPEFHIDENFPTIYTYGEESPFSFDKLENLAAFAPNEFNGSNNWAISGEHTLSGYPLVADDPHLGHAIPSVWYQTHLNLEGDFHSMGVTVPGVPGVVLGHNGEMAWGVTAMSVDQEDLFLEQVHPENPQLYLYDGEWEQATVIEELIYMDGVEEPHVELVEITRNGPIINKIVGDAPYQAISLRWTGREAGEELNGVLRLNRATNVEEFMQGLDGFVTPALSWVFADRSGNIGYRGQALLPVRQNSNGLFPVPGWDPDYQWDGFIPNEELPQIINPESGYIMTANNKPVDDNYPYEIGRSFYPYRAERLDEIIQGQIDNEVPFTIDQMKEMQVDFLNTQARALAPILVEALERYSGEEDLSDLELRALAKVKEWDFVESPESGAALVWNQWYNQLGSGLFEDLLGFQYDHSLVIHRVLQEAHEHEQNVLFAYLDEDKQLNLDEVARQTFGDAVNAVEELQGDNPNRWNWGSWHAMTIEHPLSAVWPLNYLFDLGTWELGGSGATPGAAGYNRSTGQVTHGAGWRFAGDLESVDSFYDILMPGQSGQVFSPFYSDQVDTWAEGELLPMIYNKEEHSDVKTKVFQP</sequence>
<dbReference type="InterPro" id="IPR043146">
    <property type="entry name" value="Penicillin_amidase_N_B-knob"/>
</dbReference>
<proteinExistence type="inferred from homology"/>
<protein>
    <submittedName>
        <fullName evidence="5">Penicillin acylase family protein</fullName>
    </submittedName>
</protein>
<evidence type="ECO:0000256" key="3">
    <source>
        <dbReference type="ARBA" id="ARBA00023145"/>
    </source>
</evidence>
<dbReference type="Gene3D" id="3.60.20.10">
    <property type="entry name" value="Glutamine Phosphoribosylpyrophosphate, subunit 1, domain 1"/>
    <property type="match status" value="1"/>
</dbReference>
<dbReference type="Gene3D" id="1.10.439.10">
    <property type="entry name" value="Penicillin Amidohydrolase, domain 1"/>
    <property type="match status" value="1"/>
</dbReference>
<dbReference type="PANTHER" id="PTHR34218">
    <property type="entry name" value="PEPTIDASE S45 PENICILLIN AMIDASE"/>
    <property type="match status" value="1"/>
</dbReference>
<dbReference type="PIRSF" id="PIRSF001227">
    <property type="entry name" value="Pen_acylase"/>
    <property type="match status" value="1"/>
</dbReference>